<feature type="domain" description="DUF2272" evidence="1">
    <location>
        <begin position="41"/>
        <end position="209"/>
    </location>
</feature>
<dbReference type="Proteomes" id="UP001238496">
    <property type="component" value="Unassembled WGS sequence"/>
</dbReference>
<dbReference type="Pfam" id="PF10030">
    <property type="entry name" value="DUF2272"/>
    <property type="match status" value="1"/>
</dbReference>
<evidence type="ECO:0000313" key="2">
    <source>
        <dbReference type="EMBL" id="MDQ0422592.1"/>
    </source>
</evidence>
<keyword evidence="3" id="KW-1185">Reference proteome</keyword>
<protein>
    <recommendedName>
        <fullName evidence="1">DUF2272 domain-containing protein</fullName>
    </recommendedName>
</protein>
<dbReference type="EMBL" id="JAUSUW010000011">
    <property type="protein sequence ID" value="MDQ0422592.1"/>
    <property type="molecule type" value="Genomic_DNA"/>
</dbReference>
<evidence type="ECO:0000313" key="3">
    <source>
        <dbReference type="Proteomes" id="UP001238496"/>
    </source>
</evidence>
<dbReference type="RefSeq" id="WP_307375302.1">
    <property type="nucleotide sequence ID" value="NZ_JAUSUW010000011.1"/>
</dbReference>
<reference evidence="2 3" key="1">
    <citation type="submission" date="2023-07" db="EMBL/GenBank/DDBJ databases">
        <title>Genomic Encyclopedia of Type Strains, Phase IV (KMG-IV): sequencing the most valuable type-strain genomes for metagenomic binning, comparative biology and taxonomic classification.</title>
        <authorList>
            <person name="Goeker M."/>
        </authorList>
    </citation>
    <scope>NUCLEOTIDE SEQUENCE [LARGE SCALE GENOMIC DNA]</scope>
    <source>
        <strain evidence="2 3">DSM 1111</strain>
    </source>
</reference>
<proteinExistence type="predicted"/>
<evidence type="ECO:0000259" key="1">
    <source>
        <dbReference type="Pfam" id="PF10030"/>
    </source>
</evidence>
<accession>A0ABU0GB59</accession>
<name>A0ABU0GB59_9HYPH</name>
<sequence>MSIHSALMEIALREWTFFGKDLGRSDKLVDGKNKERVQPYCDRVGDYWLSISSTDYARLVKDHDPIRKKLDGETRLPWSAAFISYCMNMAGAGNKFPYSSGHAAWMIRAAKNRAANKLSAPLVAYRLGEKALKVGDLIARPRGGGASSVTYDNLATQGWFESHSDIVVGINLAEREAYVIGGNMGQSVGQATVKIDQKGSLIDPDGWIVHIENNI</sequence>
<organism evidence="2 3">
    <name type="scientific">Peteryoungia aggregata LMG 23059</name>
    <dbReference type="NCBI Taxonomy" id="1368425"/>
    <lineage>
        <taxon>Bacteria</taxon>
        <taxon>Pseudomonadati</taxon>
        <taxon>Pseudomonadota</taxon>
        <taxon>Alphaproteobacteria</taxon>
        <taxon>Hyphomicrobiales</taxon>
        <taxon>Rhizobiaceae</taxon>
        <taxon>Peteryoungia</taxon>
    </lineage>
</organism>
<dbReference type="InterPro" id="IPR019262">
    <property type="entry name" value="DUF2272"/>
</dbReference>
<gene>
    <name evidence="2" type="ORF">J2045_003640</name>
</gene>
<comment type="caution">
    <text evidence="2">The sequence shown here is derived from an EMBL/GenBank/DDBJ whole genome shotgun (WGS) entry which is preliminary data.</text>
</comment>